<evidence type="ECO:0000259" key="4">
    <source>
        <dbReference type="Pfam" id="PF14432"/>
    </source>
</evidence>
<dbReference type="GO" id="GO:0008270">
    <property type="term" value="F:zinc ion binding"/>
    <property type="evidence" value="ECO:0007669"/>
    <property type="project" value="InterPro"/>
</dbReference>
<dbReference type="PROSITE" id="PS51375">
    <property type="entry name" value="PPR"/>
    <property type="match status" value="3"/>
</dbReference>
<dbReference type="InterPro" id="IPR011990">
    <property type="entry name" value="TPR-like_helical_dom_sf"/>
</dbReference>
<dbReference type="SUPFAM" id="SSF48452">
    <property type="entry name" value="TPR-like"/>
    <property type="match status" value="1"/>
</dbReference>
<dbReference type="GO" id="GO:0009451">
    <property type="term" value="P:RNA modification"/>
    <property type="evidence" value="ECO:0007669"/>
    <property type="project" value="InterPro"/>
</dbReference>
<name>A0AAP0B8X1_9ASPA</name>
<feature type="repeat" description="PPR" evidence="3">
    <location>
        <begin position="180"/>
        <end position="214"/>
    </location>
</feature>
<dbReference type="Pfam" id="PF14432">
    <property type="entry name" value="DYW_deaminase"/>
    <property type="match status" value="1"/>
</dbReference>
<evidence type="ECO:0000256" key="1">
    <source>
        <dbReference type="ARBA" id="ARBA00006643"/>
    </source>
</evidence>
<comment type="similarity">
    <text evidence="1">Belongs to the PPR family. PCMP-H subfamily.</text>
</comment>
<keyword evidence="2" id="KW-0677">Repeat</keyword>
<dbReference type="FunFam" id="1.25.40.10:FF:002148">
    <property type="entry name" value="Pentatricopeptide repeat-containing protein At2g29760, chloroplastic"/>
    <property type="match status" value="1"/>
</dbReference>
<dbReference type="Proteomes" id="UP001418222">
    <property type="component" value="Unassembled WGS sequence"/>
</dbReference>
<evidence type="ECO:0000313" key="6">
    <source>
        <dbReference type="Proteomes" id="UP001418222"/>
    </source>
</evidence>
<dbReference type="GO" id="GO:0003723">
    <property type="term" value="F:RNA binding"/>
    <property type="evidence" value="ECO:0007669"/>
    <property type="project" value="InterPro"/>
</dbReference>
<evidence type="ECO:0000256" key="2">
    <source>
        <dbReference type="ARBA" id="ARBA00022737"/>
    </source>
</evidence>
<evidence type="ECO:0000256" key="3">
    <source>
        <dbReference type="PROSITE-ProRule" id="PRU00708"/>
    </source>
</evidence>
<dbReference type="InterPro" id="IPR002885">
    <property type="entry name" value="PPR_rpt"/>
</dbReference>
<dbReference type="PANTHER" id="PTHR47926:SF355">
    <property type="entry name" value="DYW DOMAIN-CONTAINING PROTEIN"/>
    <property type="match status" value="1"/>
</dbReference>
<dbReference type="EMBL" id="JBBWWQ010000013">
    <property type="protein sequence ID" value="KAK8933477.1"/>
    <property type="molecule type" value="Genomic_DNA"/>
</dbReference>
<feature type="repeat" description="PPR" evidence="3">
    <location>
        <begin position="317"/>
        <end position="347"/>
    </location>
</feature>
<dbReference type="Gene3D" id="1.25.40.10">
    <property type="entry name" value="Tetratricopeptide repeat domain"/>
    <property type="match status" value="2"/>
</dbReference>
<feature type="repeat" description="PPR" evidence="3">
    <location>
        <begin position="282"/>
        <end position="316"/>
    </location>
</feature>
<dbReference type="Pfam" id="PF13041">
    <property type="entry name" value="PPR_2"/>
    <property type="match status" value="2"/>
</dbReference>
<dbReference type="PANTHER" id="PTHR47926">
    <property type="entry name" value="PENTATRICOPEPTIDE REPEAT-CONTAINING PROTEIN"/>
    <property type="match status" value="1"/>
</dbReference>
<reference evidence="5 6" key="1">
    <citation type="journal article" date="2022" name="Nat. Plants">
        <title>Genomes of leafy and leafless Platanthera orchids illuminate the evolution of mycoheterotrophy.</title>
        <authorList>
            <person name="Li M.H."/>
            <person name="Liu K.W."/>
            <person name="Li Z."/>
            <person name="Lu H.C."/>
            <person name="Ye Q.L."/>
            <person name="Zhang D."/>
            <person name="Wang J.Y."/>
            <person name="Li Y.F."/>
            <person name="Zhong Z.M."/>
            <person name="Liu X."/>
            <person name="Yu X."/>
            <person name="Liu D.K."/>
            <person name="Tu X.D."/>
            <person name="Liu B."/>
            <person name="Hao Y."/>
            <person name="Liao X.Y."/>
            <person name="Jiang Y.T."/>
            <person name="Sun W.H."/>
            <person name="Chen J."/>
            <person name="Chen Y.Q."/>
            <person name="Ai Y."/>
            <person name="Zhai J.W."/>
            <person name="Wu S.S."/>
            <person name="Zhou Z."/>
            <person name="Hsiao Y.Y."/>
            <person name="Wu W.L."/>
            <person name="Chen Y.Y."/>
            <person name="Lin Y.F."/>
            <person name="Hsu J.L."/>
            <person name="Li C.Y."/>
            <person name="Wang Z.W."/>
            <person name="Zhao X."/>
            <person name="Zhong W.Y."/>
            <person name="Ma X.K."/>
            <person name="Ma L."/>
            <person name="Huang J."/>
            <person name="Chen G.Z."/>
            <person name="Huang M.Z."/>
            <person name="Huang L."/>
            <person name="Peng D.H."/>
            <person name="Luo Y.B."/>
            <person name="Zou S.Q."/>
            <person name="Chen S.P."/>
            <person name="Lan S."/>
            <person name="Tsai W.C."/>
            <person name="Van de Peer Y."/>
            <person name="Liu Z.J."/>
        </authorList>
    </citation>
    <scope>NUCLEOTIDE SEQUENCE [LARGE SCALE GENOMIC DNA]</scope>
    <source>
        <strain evidence="5">Lor287</strain>
    </source>
</reference>
<evidence type="ECO:0000313" key="5">
    <source>
        <dbReference type="EMBL" id="KAK8933477.1"/>
    </source>
</evidence>
<gene>
    <name evidence="5" type="primary">PCMP-H6</name>
    <name evidence="5" type="ORF">KSP39_PZI015499</name>
</gene>
<proteinExistence type="inferred from homology"/>
<dbReference type="InterPro" id="IPR046848">
    <property type="entry name" value="E_motif"/>
</dbReference>
<protein>
    <submittedName>
        <fullName evidence="5">Pentatricopeptide repeat-containing protein</fullName>
    </submittedName>
</protein>
<organism evidence="5 6">
    <name type="scientific">Platanthera zijinensis</name>
    <dbReference type="NCBI Taxonomy" id="2320716"/>
    <lineage>
        <taxon>Eukaryota</taxon>
        <taxon>Viridiplantae</taxon>
        <taxon>Streptophyta</taxon>
        <taxon>Embryophyta</taxon>
        <taxon>Tracheophyta</taxon>
        <taxon>Spermatophyta</taxon>
        <taxon>Magnoliopsida</taxon>
        <taxon>Liliopsida</taxon>
        <taxon>Asparagales</taxon>
        <taxon>Orchidaceae</taxon>
        <taxon>Orchidoideae</taxon>
        <taxon>Orchideae</taxon>
        <taxon>Orchidinae</taxon>
        <taxon>Platanthera</taxon>
    </lineage>
</organism>
<sequence>MDSDIFPPSLSPTRLHSPEYSSLLRAGPRIRPLTQVHARLVVSGNHPGRSLLTKLLTLAVSSGHPLYARRLLPSVPNPDAFLFVSLIRASSRSPLPFHSIHFYRLMLSLSIPPSNFSFTSVLKSCADISASHLGRIVHTHVITSGFDADRFVQSALVVFYSKNGSLDVARKVFDRMPDRSVVSWNSMISGYEQNGLAGSAITVFNLMIKEEMEPDSATLAIVVSACSQLGDMDLGKWVHENYIEGKNFPLGVVLGSSLVNMYARCGHVRRAREVFDGLEDRNVVAWTAMIAGYGMHGFAEEAMELFQRMQIYGPSPNDITFVAVLSACAHAGMIDRGREAFESMKRDYGFVPRTEHHVCMVDLYGRAGLLQEAIQFIADQIPGEPGAAVWTALLGACKMHKDFDRAAEFSCKLLALEPENPSHYVLLSNIYALAGKMDQVETIRDAMISRGWRKQTGYSLIEIDRVSCLFRMGDTSHPQTAEIYRYLEELVCRIREAGYEPETGSVLHELEEEEREVAVRFHSEKLALAFGLMSTGGGTSIRIVKNLRMCGDCHLAFKFVSGVTGRELIVRDKLRFHRFEGGVCSCQDYW</sequence>
<accession>A0AAP0B8X1</accession>
<keyword evidence="6" id="KW-1185">Reference proteome</keyword>
<dbReference type="AlphaFoldDB" id="A0AAP0B8X1"/>
<dbReference type="NCBIfam" id="TIGR00756">
    <property type="entry name" value="PPR"/>
    <property type="match status" value="3"/>
</dbReference>
<dbReference type="Pfam" id="PF01535">
    <property type="entry name" value="PPR"/>
    <property type="match status" value="1"/>
</dbReference>
<feature type="domain" description="DYW" evidence="4">
    <location>
        <begin position="498"/>
        <end position="590"/>
    </location>
</feature>
<dbReference type="InterPro" id="IPR032867">
    <property type="entry name" value="DYW_dom"/>
</dbReference>
<dbReference type="FunFam" id="1.25.40.10:FF:000427">
    <property type="entry name" value="Pentatricopeptide repeat-containing protein chloroplastic"/>
    <property type="match status" value="1"/>
</dbReference>
<dbReference type="InterPro" id="IPR046960">
    <property type="entry name" value="PPR_At4g14850-like_plant"/>
</dbReference>
<comment type="caution">
    <text evidence="5">The sequence shown here is derived from an EMBL/GenBank/DDBJ whole genome shotgun (WGS) entry which is preliminary data.</text>
</comment>
<dbReference type="Pfam" id="PF20431">
    <property type="entry name" value="E_motif"/>
    <property type="match status" value="1"/>
</dbReference>